<sequence length="229" mass="24816">MTPPLSPSPAPQLRFYGHATFGLRAGEHSLIIDPYRPGGFGGLMALPPIEEHFDRVITTHDHDDHAAIDTLVGPPPRLVEGTFGPFTLHRIPAYHDEYQGSRRGGTSDLLLIQVHGCSVLHCGDIGHSPRPEDLRALRALGRPDVMIVPVGGYFTVGAAQAWEWCRALSPRLMVPVHGADPRVGLALRPRAHFLAGSIWPVEEVGERVELNAGLLSFESRVLVMGSASA</sequence>
<evidence type="ECO:0000313" key="1">
    <source>
        <dbReference type="EMBL" id="RAL24699.1"/>
    </source>
</evidence>
<dbReference type="SUPFAM" id="SSF56281">
    <property type="entry name" value="Metallo-hydrolase/oxidoreductase"/>
    <property type="match status" value="1"/>
</dbReference>
<dbReference type="EMBL" id="QHKO01000001">
    <property type="protein sequence ID" value="RAL24699.1"/>
    <property type="molecule type" value="Genomic_DNA"/>
</dbReference>
<dbReference type="Pfam" id="PF13483">
    <property type="entry name" value="Lactamase_B_3"/>
    <property type="match status" value="1"/>
</dbReference>
<name>A0A328CCY4_9DELT</name>
<accession>A0A328CCY4</accession>
<proteinExistence type="predicted"/>
<gene>
    <name evidence="1" type="ORF">DL240_00370</name>
</gene>
<dbReference type="RefSeq" id="WP_111727871.1">
    <property type="nucleotide sequence ID" value="NZ_QHKO01000001.1"/>
</dbReference>
<dbReference type="PANTHER" id="PTHR39189">
    <property type="entry name" value="UPF0173 METAL-DEPENDENT HYDROLASE YTKL"/>
    <property type="match status" value="1"/>
</dbReference>
<organism evidence="1 2">
    <name type="scientific">Lujinxingia litoralis</name>
    <dbReference type="NCBI Taxonomy" id="2211119"/>
    <lineage>
        <taxon>Bacteria</taxon>
        <taxon>Deltaproteobacteria</taxon>
        <taxon>Bradymonadales</taxon>
        <taxon>Lujinxingiaceae</taxon>
        <taxon>Lujinxingia</taxon>
    </lineage>
</organism>
<dbReference type="OrthoDB" id="9789133at2"/>
<dbReference type="PANTHER" id="PTHR39189:SF1">
    <property type="entry name" value="UPF0173 METAL-DEPENDENT HYDROLASE YTKL"/>
    <property type="match status" value="1"/>
</dbReference>
<keyword evidence="2" id="KW-1185">Reference proteome</keyword>
<evidence type="ECO:0000313" key="2">
    <source>
        <dbReference type="Proteomes" id="UP000249169"/>
    </source>
</evidence>
<dbReference type="InterPro" id="IPR036866">
    <property type="entry name" value="RibonucZ/Hydroxyglut_hydro"/>
</dbReference>
<comment type="caution">
    <text evidence="1">The sequence shown here is derived from an EMBL/GenBank/DDBJ whole genome shotgun (WGS) entry which is preliminary data.</text>
</comment>
<dbReference type="Proteomes" id="UP000249169">
    <property type="component" value="Unassembled WGS sequence"/>
</dbReference>
<evidence type="ECO:0008006" key="3">
    <source>
        <dbReference type="Google" id="ProtNLM"/>
    </source>
</evidence>
<dbReference type="Gene3D" id="3.60.15.10">
    <property type="entry name" value="Ribonuclease Z/Hydroxyacylglutathione hydrolase-like"/>
    <property type="match status" value="1"/>
</dbReference>
<reference evidence="1 2" key="1">
    <citation type="submission" date="2018-05" db="EMBL/GenBank/DDBJ databases">
        <title>Lujinxingia marina gen. nov. sp. nov., a new facultative anaerobic member of the class Deltaproteobacteria, and proposal of Lujinxingaceae fam. nov.</title>
        <authorList>
            <person name="Li C.-M."/>
        </authorList>
    </citation>
    <scope>NUCLEOTIDE SEQUENCE [LARGE SCALE GENOMIC DNA]</scope>
    <source>
        <strain evidence="1 2">B210</strain>
    </source>
</reference>
<dbReference type="AlphaFoldDB" id="A0A328CCY4"/>
<protein>
    <recommendedName>
        <fullName evidence="3">Zn-dependent hydrolase</fullName>
    </recommendedName>
</protein>